<name>A0ABW8UYE7_9RHOB</name>
<dbReference type="CDD" id="cd07302">
    <property type="entry name" value="CHD"/>
    <property type="match status" value="1"/>
</dbReference>
<dbReference type="EMBL" id="JBHDIY010000002">
    <property type="protein sequence ID" value="MFL4470697.1"/>
    <property type="molecule type" value="Genomic_DNA"/>
</dbReference>
<dbReference type="InterPro" id="IPR001789">
    <property type="entry name" value="Sig_transdc_resp-reg_receiver"/>
</dbReference>
<dbReference type="InterPro" id="IPR011006">
    <property type="entry name" value="CheY-like_superfamily"/>
</dbReference>
<evidence type="ECO:0000313" key="4">
    <source>
        <dbReference type="EMBL" id="MFL4470697.1"/>
    </source>
</evidence>
<dbReference type="SMART" id="SM00448">
    <property type="entry name" value="REC"/>
    <property type="match status" value="1"/>
</dbReference>
<dbReference type="Gene3D" id="3.40.50.2300">
    <property type="match status" value="1"/>
</dbReference>
<dbReference type="InterPro" id="IPR001054">
    <property type="entry name" value="A/G_cyclase"/>
</dbReference>
<dbReference type="PANTHER" id="PTHR45655:SF13">
    <property type="entry name" value="SOLUBLE GUANYLATE CYCLASE GCY-32-RELATED"/>
    <property type="match status" value="1"/>
</dbReference>
<evidence type="ECO:0000259" key="2">
    <source>
        <dbReference type="PROSITE" id="PS50110"/>
    </source>
</evidence>
<feature type="modified residue" description="4-aspartylphosphate" evidence="1">
    <location>
        <position position="58"/>
    </location>
</feature>
<accession>A0ABW8UYE7</accession>
<dbReference type="SUPFAM" id="SSF55073">
    <property type="entry name" value="Nucleotide cyclase"/>
    <property type="match status" value="1"/>
</dbReference>
<dbReference type="PROSITE" id="PS50110">
    <property type="entry name" value="RESPONSE_REGULATORY"/>
    <property type="match status" value="1"/>
</dbReference>
<dbReference type="Proteomes" id="UP001627408">
    <property type="component" value="Unassembled WGS sequence"/>
</dbReference>
<reference evidence="4 5" key="1">
    <citation type="submission" date="2024-08" db="EMBL/GenBank/DDBJ databases">
        <title>Tateyamaria sp. nov., isolated from marine algae.</title>
        <authorList>
            <person name="Choi B.J."/>
            <person name="Kim J.M."/>
            <person name="Lee J.K."/>
            <person name="Choi D.G."/>
            <person name="Bayburt H."/>
            <person name="Baek J.H."/>
            <person name="Han D.M."/>
            <person name="Jeon C.O."/>
        </authorList>
    </citation>
    <scope>NUCLEOTIDE SEQUENCE [LARGE SCALE GENOMIC DNA]</scope>
    <source>
        <strain evidence="4 5">KMU-156</strain>
    </source>
</reference>
<dbReference type="Pfam" id="PF00211">
    <property type="entry name" value="Guanylate_cyc"/>
    <property type="match status" value="1"/>
</dbReference>
<dbReference type="InterPro" id="IPR029787">
    <property type="entry name" value="Nucleotide_cyclase"/>
</dbReference>
<evidence type="ECO:0000256" key="1">
    <source>
        <dbReference type="PROSITE-ProRule" id="PRU00169"/>
    </source>
</evidence>
<evidence type="ECO:0000313" key="5">
    <source>
        <dbReference type="Proteomes" id="UP001627408"/>
    </source>
</evidence>
<dbReference type="PROSITE" id="PS50125">
    <property type="entry name" value="GUANYLATE_CYCLASE_2"/>
    <property type="match status" value="1"/>
</dbReference>
<dbReference type="Gene3D" id="3.30.70.1230">
    <property type="entry name" value="Nucleotide cyclase"/>
    <property type="match status" value="1"/>
</dbReference>
<dbReference type="SMART" id="SM00044">
    <property type="entry name" value="CYCc"/>
    <property type="match status" value="1"/>
</dbReference>
<feature type="domain" description="Guanylate cyclase" evidence="3">
    <location>
        <begin position="179"/>
        <end position="302"/>
    </location>
</feature>
<keyword evidence="1" id="KW-0597">Phosphoprotein</keyword>
<comment type="caution">
    <text evidence="4">The sequence shown here is derived from an EMBL/GenBank/DDBJ whole genome shotgun (WGS) entry which is preliminary data.</text>
</comment>
<sequence>MTQNQLAASILVVDDNLTSRMKMSMAVKQLGHVTEAAQDGSEALAQLADGSFDLVLLDIEMPVLDGYGVLEAMKADPALRDIPVIVISAVEDMEAIVKGIELGAQDFLPKDFDRVLFAARVGACLQQKQLRDQEASYLAQIETERRRADDLLHATLPARAVSELKATNEVKPRRYEDVVVMMVDVVAFTDYCDKNPPELAVRHLQNLVARFEEITFSHGLEKIKTIGDAYMATADLLQPHADPALATARCALDMTRVAASVTDGWHVRIGFHIGPVVAGVIGRHQHLFDLWGDTVNTAARITSMAAPDTVYASADAWARLQGRCTGTSKGALPAKGKGAIDVFQIDGLVD</sequence>
<protein>
    <submittedName>
        <fullName evidence="4">Adenylate/guanylate cyclase domain-containing protein</fullName>
    </submittedName>
</protein>
<keyword evidence="5" id="KW-1185">Reference proteome</keyword>
<gene>
    <name evidence="4" type="ORF">ACERZ8_12685</name>
</gene>
<proteinExistence type="predicted"/>
<evidence type="ECO:0000259" key="3">
    <source>
        <dbReference type="PROSITE" id="PS50125"/>
    </source>
</evidence>
<dbReference type="Pfam" id="PF00072">
    <property type="entry name" value="Response_reg"/>
    <property type="match status" value="1"/>
</dbReference>
<organism evidence="4 5">
    <name type="scientific">Tateyamaria armeniaca</name>
    <dbReference type="NCBI Taxonomy" id="2518930"/>
    <lineage>
        <taxon>Bacteria</taxon>
        <taxon>Pseudomonadati</taxon>
        <taxon>Pseudomonadota</taxon>
        <taxon>Alphaproteobacteria</taxon>
        <taxon>Rhodobacterales</taxon>
        <taxon>Roseobacteraceae</taxon>
        <taxon>Tateyamaria</taxon>
    </lineage>
</organism>
<feature type="domain" description="Response regulatory" evidence="2">
    <location>
        <begin position="9"/>
        <end position="125"/>
    </location>
</feature>
<dbReference type="PANTHER" id="PTHR45655">
    <property type="entry name" value="GUANYLATE CYCLASE SOLUBLE SUBUNIT BETA-2"/>
    <property type="match status" value="1"/>
</dbReference>
<dbReference type="SUPFAM" id="SSF52172">
    <property type="entry name" value="CheY-like"/>
    <property type="match status" value="1"/>
</dbReference>
<dbReference type="RefSeq" id="WP_407592544.1">
    <property type="nucleotide sequence ID" value="NZ_JBHDIY010000002.1"/>
</dbReference>